<comment type="similarity">
    <text evidence="1">Belongs to the bacterial ribosomal protein bL28 family.</text>
</comment>
<dbReference type="Pfam" id="PF00830">
    <property type="entry name" value="Ribosomal_L28"/>
    <property type="match status" value="1"/>
</dbReference>
<dbReference type="AlphaFoldDB" id="A0A3B0MLY8"/>
<dbReference type="EMBL" id="UIVS01000002">
    <property type="protein sequence ID" value="SVP91303.1"/>
    <property type="molecule type" value="Genomic_DNA"/>
</dbReference>
<organism evidence="5">
    <name type="scientific">Theileria annulata</name>
    <dbReference type="NCBI Taxonomy" id="5874"/>
    <lineage>
        <taxon>Eukaryota</taxon>
        <taxon>Sar</taxon>
        <taxon>Alveolata</taxon>
        <taxon>Apicomplexa</taxon>
        <taxon>Aconoidasida</taxon>
        <taxon>Piroplasmida</taxon>
        <taxon>Theileriidae</taxon>
        <taxon>Theileria</taxon>
    </lineage>
</organism>
<evidence type="ECO:0000256" key="2">
    <source>
        <dbReference type="ARBA" id="ARBA00022980"/>
    </source>
</evidence>
<proteinExistence type="inferred from homology"/>
<feature type="region of interest" description="Disordered" evidence="4">
    <location>
        <begin position="386"/>
        <end position="406"/>
    </location>
</feature>
<reference evidence="5" key="1">
    <citation type="submission" date="2018-07" db="EMBL/GenBank/DDBJ databases">
        <authorList>
            <person name="Quirk P.G."/>
            <person name="Krulwich T.A."/>
        </authorList>
    </citation>
    <scope>NUCLEOTIDE SEQUENCE</scope>
    <source>
        <strain evidence="5">Anand</strain>
    </source>
</reference>
<dbReference type="VEuPathDB" id="PiroplasmaDB:TA14535"/>
<dbReference type="InterPro" id="IPR037147">
    <property type="entry name" value="Ribosomal_bL28_sf"/>
</dbReference>
<evidence type="ECO:0000313" key="5">
    <source>
        <dbReference type="EMBL" id="SVP90775.1"/>
    </source>
</evidence>
<gene>
    <name evidence="5" type="ORF">TAT_000148600</name>
    <name evidence="6" type="ORF">TAV_000148700</name>
</gene>
<dbReference type="GO" id="GO:0003735">
    <property type="term" value="F:structural constituent of ribosome"/>
    <property type="evidence" value="ECO:0007669"/>
    <property type="project" value="InterPro"/>
</dbReference>
<dbReference type="InterPro" id="IPR034704">
    <property type="entry name" value="Ribosomal_bL28/bL31-like_sf"/>
</dbReference>
<keyword evidence="2" id="KW-0689">Ribosomal protein</keyword>
<dbReference type="GO" id="GO:1990904">
    <property type="term" value="C:ribonucleoprotein complex"/>
    <property type="evidence" value="ECO:0007669"/>
    <property type="project" value="UniProtKB-KW"/>
</dbReference>
<dbReference type="Gene3D" id="2.30.170.40">
    <property type="entry name" value="Ribosomal protein L28/L24"/>
    <property type="match status" value="1"/>
</dbReference>
<dbReference type="EMBL" id="UIVT01000002">
    <property type="protein sequence ID" value="SVP90775.1"/>
    <property type="molecule type" value="Genomic_DNA"/>
</dbReference>
<protein>
    <submittedName>
        <fullName evidence="5">50s ribosomal subunit protein L28, putative</fullName>
    </submittedName>
</protein>
<dbReference type="SUPFAM" id="SSF143800">
    <property type="entry name" value="L28p-like"/>
    <property type="match status" value="1"/>
</dbReference>
<sequence length="424" mass="47989">MFLTPKCLISHFIVLFQIYRISSFKFPNNLNLYQNGIIGNIHEFILYSEKRHKEAMFGKKFHTKPKSSQVRHHRIVGRGGGVPRLNKRTKLPAKPIVLPYRRCMLLGKMDNTKAMQISHSGVKTRKTQKLNLHWKKIWHPLRKYFIRLRISMRGLKTIKRLGIVEAARRFHLNIDNPKDPEPTNETVTTNITSNIETGITGAKQDEGLRDLAGKLYTAAEALKTAVSGIDGGAANKLADAVGATDEAGSDELTGSTLRAALKALANHQAAVGQDTQLTNKAKAVKEKYSNFGSGGVKQKFYAVKKKNDEENAYDGKDQYTQVEEAWNAFNNKYHDAISTEKLYITVIPSIFSMLSDLSSQTKYIWHGFNRTNNGFHGWTWYKDHQGNSNDHTQAEQAECTDPLPPDKGTHVPVHAWTWHFLLYK</sequence>
<dbReference type="InterPro" id="IPR026569">
    <property type="entry name" value="Ribosomal_bL28"/>
</dbReference>
<evidence type="ECO:0000256" key="4">
    <source>
        <dbReference type="SAM" id="MobiDB-lite"/>
    </source>
</evidence>
<keyword evidence="3" id="KW-0687">Ribonucleoprotein</keyword>
<dbReference type="GO" id="GO:0005840">
    <property type="term" value="C:ribosome"/>
    <property type="evidence" value="ECO:0007669"/>
    <property type="project" value="UniProtKB-KW"/>
</dbReference>
<evidence type="ECO:0000256" key="1">
    <source>
        <dbReference type="ARBA" id="ARBA00008760"/>
    </source>
</evidence>
<name>A0A3B0MLY8_THEAN</name>
<evidence type="ECO:0000256" key="3">
    <source>
        <dbReference type="ARBA" id="ARBA00023274"/>
    </source>
</evidence>
<accession>A0A3B0MLY8</accession>
<feature type="compositionally biased region" description="Polar residues" evidence="4">
    <location>
        <begin position="386"/>
        <end position="395"/>
    </location>
</feature>
<evidence type="ECO:0000313" key="6">
    <source>
        <dbReference type="EMBL" id="SVP91303.1"/>
    </source>
</evidence>